<evidence type="ECO:0000313" key="6">
    <source>
        <dbReference type="EMBL" id="GAI69861.1"/>
    </source>
</evidence>
<comment type="subcellular location">
    <subcellularLocation>
        <location evidence="1">Membrane</location>
        <topology evidence="1">Multi-pass membrane protein</topology>
    </subcellularLocation>
</comment>
<feature type="transmembrane region" description="Helical" evidence="5">
    <location>
        <begin position="97"/>
        <end position="116"/>
    </location>
</feature>
<feature type="transmembrane region" description="Helical" evidence="5">
    <location>
        <begin position="146"/>
        <end position="165"/>
    </location>
</feature>
<dbReference type="GO" id="GO:0016020">
    <property type="term" value="C:membrane"/>
    <property type="evidence" value="ECO:0007669"/>
    <property type="project" value="UniProtKB-SubCell"/>
</dbReference>
<reference evidence="6" key="1">
    <citation type="journal article" date="2014" name="Front. Microbiol.">
        <title>High frequency of phylogenetically diverse reductive dehalogenase-homologous genes in deep subseafloor sedimentary metagenomes.</title>
        <authorList>
            <person name="Kawai M."/>
            <person name="Futagami T."/>
            <person name="Toyoda A."/>
            <person name="Takaki Y."/>
            <person name="Nishi S."/>
            <person name="Hori S."/>
            <person name="Arai W."/>
            <person name="Tsubouchi T."/>
            <person name="Morono Y."/>
            <person name="Uchiyama I."/>
            <person name="Ito T."/>
            <person name="Fujiyama A."/>
            <person name="Inagaki F."/>
            <person name="Takami H."/>
        </authorList>
    </citation>
    <scope>NUCLEOTIDE SEQUENCE</scope>
    <source>
        <strain evidence="6">Expedition CK06-06</strain>
    </source>
</reference>
<gene>
    <name evidence="6" type="ORF">S12H4_00657</name>
</gene>
<feature type="transmembrane region" description="Helical" evidence="5">
    <location>
        <begin position="212"/>
        <end position="233"/>
    </location>
</feature>
<name>X1RSA1_9ZZZZ</name>
<dbReference type="InterPro" id="IPR000537">
    <property type="entry name" value="UbiA_prenyltransferase"/>
</dbReference>
<protein>
    <recommendedName>
        <fullName evidence="7">1,4-dihydroxy-2-naphthoate octaprenyltransferase</fullName>
    </recommendedName>
</protein>
<feature type="transmembrane region" description="Helical" evidence="5">
    <location>
        <begin position="12"/>
        <end position="32"/>
    </location>
</feature>
<dbReference type="GO" id="GO:0016765">
    <property type="term" value="F:transferase activity, transferring alkyl or aryl (other than methyl) groups"/>
    <property type="evidence" value="ECO:0007669"/>
    <property type="project" value="InterPro"/>
</dbReference>
<organism evidence="6">
    <name type="scientific">marine sediment metagenome</name>
    <dbReference type="NCBI Taxonomy" id="412755"/>
    <lineage>
        <taxon>unclassified sequences</taxon>
        <taxon>metagenomes</taxon>
        <taxon>ecological metagenomes</taxon>
    </lineage>
</organism>
<keyword evidence="2 5" id="KW-0812">Transmembrane</keyword>
<evidence type="ECO:0000256" key="3">
    <source>
        <dbReference type="ARBA" id="ARBA00022989"/>
    </source>
</evidence>
<proteinExistence type="predicted"/>
<dbReference type="InterPro" id="IPR044878">
    <property type="entry name" value="UbiA_sf"/>
</dbReference>
<feature type="transmembrane region" description="Helical" evidence="5">
    <location>
        <begin position="171"/>
        <end position="192"/>
    </location>
</feature>
<evidence type="ECO:0000256" key="4">
    <source>
        <dbReference type="ARBA" id="ARBA00023136"/>
    </source>
</evidence>
<dbReference type="PROSITE" id="PS51257">
    <property type="entry name" value="PROKAR_LIPOPROTEIN"/>
    <property type="match status" value="1"/>
</dbReference>
<comment type="caution">
    <text evidence="6">The sequence shown here is derived from an EMBL/GenBank/DDBJ whole genome shotgun (WGS) entry which is preliminary data.</text>
</comment>
<evidence type="ECO:0000256" key="2">
    <source>
        <dbReference type="ARBA" id="ARBA00022692"/>
    </source>
</evidence>
<dbReference type="Pfam" id="PF01040">
    <property type="entry name" value="UbiA"/>
    <property type="match status" value="1"/>
</dbReference>
<keyword evidence="3 5" id="KW-1133">Transmembrane helix</keyword>
<dbReference type="AlphaFoldDB" id="X1RSA1"/>
<feature type="transmembrane region" description="Helical" evidence="5">
    <location>
        <begin position="122"/>
        <end position="139"/>
    </location>
</feature>
<evidence type="ECO:0000256" key="1">
    <source>
        <dbReference type="ARBA" id="ARBA00004141"/>
    </source>
</evidence>
<keyword evidence="4 5" id="KW-0472">Membrane</keyword>
<evidence type="ECO:0000256" key="5">
    <source>
        <dbReference type="SAM" id="Phobius"/>
    </source>
</evidence>
<evidence type="ECO:0008006" key="7">
    <source>
        <dbReference type="Google" id="ProtNLM"/>
    </source>
</evidence>
<feature type="transmembrane region" description="Helical" evidence="5">
    <location>
        <begin position="239"/>
        <end position="263"/>
    </location>
</feature>
<dbReference type="EMBL" id="BARW01000090">
    <property type="protein sequence ID" value="GAI69861.1"/>
    <property type="molecule type" value="Genomic_DNA"/>
</dbReference>
<sequence>MKGKILTHIGLGRFFALPCVVCAVLLGCALGGELSWISAVVALAVVFQMAYSHSFNTLLDYSWTGFDKGAQEERSRGKIYTKGQQVIAAGKMSPREVLLNGLGYLAISAVFTGIVAWQVSPVIWAFWGLGALTTFWYSWGKLHYQCELALGMGFGPIACMMGMATQPNPDFMIAFLAGIPFLILWGFAAEFVDQAIDAEPNYPRGLRNLGALAWKSGVSIPLFTGHLFIMAYVAQILLIVVGVLAPMTGLSLIAFPFIVYGLLIMGNDFNRTGIMLLLLACFVHMVAFTAGQIVGG</sequence>
<accession>X1RSA1</accession>
<dbReference type="Gene3D" id="1.10.357.140">
    <property type="entry name" value="UbiA prenyltransferase"/>
    <property type="match status" value="1"/>
</dbReference>
<feature type="transmembrane region" description="Helical" evidence="5">
    <location>
        <begin position="38"/>
        <end position="59"/>
    </location>
</feature>
<feature type="transmembrane region" description="Helical" evidence="5">
    <location>
        <begin position="275"/>
        <end position="294"/>
    </location>
</feature>